<evidence type="ECO:0000313" key="3">
    <source>
        <dbReference type="EnsemblFungi" id="PTTG_25877-t43_1-p1"/>
    </source>
</evidence>
<name>A0A180H0R3_PUCT1</name>
<dbReference type="EnsemblFungi" id="PTTG_25877-t43_1">
    <property type="protein sequence ID" value="PTTG_25877-t43_1-p1"/>
    <property type="gene ID" value="PTTG_25877"/>
</dbReference>
<reference evidence="2" key="1">
    <citation type="submission" date="2009-11" db="EMBL/GenBank/DDBJ databases">
        <authorList>
            <consortium name="The Broad Institute Genome Sequencing Platform"/>
            <person name="Ward D."/>
            <person name="Feldgarden M."/>
            <person name="Earl A."/>
            <person name="Young S.K."/>
            <person name="Zeng Q."/>
            <person name="Koehrsen M."/>
            <person name="Alvarado L."/>
            <person name="Berlin A."/>
            <person name="Bochicchio J."/>
            <person name="Borenstein D."/>
            <person name="Chapman S.B."/>
            <person name="Chen Z."/>
            <person name="Engels R."/>
            <person name="Freedman E."/>
            <person name="Gellesch M."/>
            <person name="Goldberg J."/>
            <person name="Griggs A."/>
            <person name="Gujja S."/>
            <person name="Heilman E."/>
            <person name="Heiman D."/>
            <person name="Hepburn T."/>
            <person name="Howarth C."/>
            <person name="Jen D."/>
            <person name="Larson L."/>
            <person name="Lewis B."/>
            <person name="Mehta T."/>
            <person name="Park D."/>
            <person name="Pearson M."/>
            <person name="Roberts A."/>
            <person name="Saif S."/>
            <person name="Shea T."/>
            <person name="Shenoy N."/>
            <person name="Sisk P."/>
            <person name="Stolte C."/>
            <person name="Sykes S."/>
            <person name="Thomson T."/>
            <person name="Walk T."/>
            <person name="White J."/>
            <person name="Yandava C."/>
            <person name="Izard J."/>
            <person name="Baranova O.V."/>
            <person name="Blanton J.M."/>
            <person name="Tanner A.C."/>
            <person name="Dewhirst F.E."/>
            <person name="Haas B."/>
            <person name="Nusbaum C."/>
            <person name="Birren B."/>
        </authorList>
    </citation>
    <scope>NUCLEOTIDE SEQUENCE [LARGE SCALE GENOMIC DNA]</scope>
    <source>
        <strain evidence="2">1-1 BBBD Race 1</strain>
    </source>
</reference>
<reference evidence="3" key="4">
    <citation type="submission" date="2025-05" db="UniProtKB">
        <authorList>
            <consortium name="EnsemblFungi"/>
        </authorList>
    </citation>
    <scope>IDENTIFICATION</scope>
    <source>
        <strain evidence="3">isolate 1-1 / race 1 (BBBD)</strain>
    </source>
</reference>
<evidence type="ECO:0000313" key="4">
    <source>
        <dbReference type="Proteomes" id="UP000005240"/>
    </source>
</evidence>
<reference evidence="3 4" key="3">
    <citation type="journal article" date="2017" name="G3 (Bethesda)">
        <title>Comparative analysis highlights variable genome content of wheat rusts and divergence of the mating loci.</title>
        <authorList>
            <person name="Cuomo C.A."/>
            <person name="Bakkeren G."/>
            <person name="Khalil H.B."/>
            <person name="Panwar V."/>
            <person name="Joly D."/>
            <person name="Linning R."/>
            <person name="Sakthikumar S."/>
            <person name="Song X."/>
            <person name="Adiconis X."/>
            <person name="Fan L."/>
            <person name="Goldberg J.M."/>
            <person name="Levin J.Z."/>
            <person name="Young S."/>
            <person name="Zeng Q."/>
            <person name="Anikster Y."/>
            <person name="Bruce M."/>
            <person name="Wang M."/>
            <person name="Yin C."/>
            <person name="McCallum B."/>
            <person name="Szabo L.J."/>
            <person name="Hulbert S."/>
            <person name="Chen X."/>
            <person name="Fellers J.P."/>
        </authorList>
    </citation>
    <scope>NUCLEOTIDE SEQUENCE</scope>
    <source>
        <strain evidence="4">Isolate 1-1 / race 1 (BBBD)</strain>
        <strain evidence="3">isolate 1-1 / race 1 (BBBD)</strain>
    </source>
</reference>
<evidence type="ECO:0000313" key="2">
    <source>
        <dbReference type="EMBL" id="OAV97923.1"/>
    </source>
</evidence>
<dbReference type="AlphaFoldDB" id="A0A180H0R3"/>
<feature type="compositionally biased region" description="Polar residues" evidence="1">
    <location>
        <begin position="14"/>
        <end position="26"/>
    </location>
</feature>
<evidence type="ECO:0000256" key="1">
    <source>
        <dbReference type="SAM" id="MobiDB-lite"/>
    </source>
</evidence>
<proteinExistence type="predicted"/>
<keyword evidence="4" id="KW-1185">Reference proteome</keyword>
<gene>
    <name evidence="2" type="ORF">PTTG_25877</name>
</gene>
<dbReference type="OrthoDB" id="2514177at2759"/>
<dbReference type="Proteomes" id="UP000005240">
    <property type="component" value="Unassembled WGS sequence"/>
</dbReference>
<organism evidence="2">
    <name type="scientific">Puccinia triticina (isolate 1-1 / race 1 (BBBD))</name>
    <name type="common">Brown leaf rust fungus</name>
    <dbReference type="NCBI Taxonomy" id="630390"/>
    <lineage>
        <taxon>Eukaryota</taxon>
        <taxon>Fungi</taxon>
        <taxon>Dikarya</taxon>
        <taxon>Basidiomycota</taxon>
        <taxon>Pucciniomycotina</taxon>
        <taxon>Pucciniomycetes</taxon>
        <taxon>Pucciniales</taxon>
        <taxon>Pucciniaceae</taxon>
        <taxon>Puccinia</taxon>
    </lineage>
</organism>
<protein>
    <submittedName>
        <fullName evidence="2 3">Uncharacterized protein</fullName>
    </submittedName>
</protein>
<feature type="region of interest" description="Disordered" evidence="1">
    <location>
        <begin position="1"/>
        <end position="26"/>
    </location>
</feature>
<dbReference type="VEuPathDB" id="FungiDB:PTTG_25877"/>
<accession>A0A180H0R3</accession>
<reference evidence="2" key="2">
    <citation type="submission" date="2016-05" db="EMBL/GenBank/DDBJ databases">
        <title>Comparative analysis highlights variable genome content of wheat rusts and divergence of the mating loci.</title>
        <authorList>
            <person name="Cuomo C.A."/>
            <person name="Bakkeren G."/>
            <person name="Szabo L."/>
            <person name="Khalil H."/>
            <person name="Joly D."/>
            <person name="Goldberg J."/>
            <person name="Young S."/>
            <person name="Zeng Q."/>
            <person name="Fellers J."/>
        </authorList>
    </citation>
    <scope>NUCLEOTIDE SEQUENCE [LARGE SCALE GENOMIC DNA]</scope>
    <source>
        <strain evidence="2">1-1 BBBD Race 1</strain>
    </source>
</reference>
<sequence length="289" mass="33159">MSPRPTTGVALSLPHTSTFQQDRQPQPVTQADLAGLIEALRLQREDDQAHHLNYLARCEAENNQAQQPSFLDKELKIWSITGNAIKNFNNQNILKPVGSNVQEWMEALSVFVFQRFQDKFFFTPEEGKFINPFHKQIARSVLHSSVHSSLAYDLLDMNSSADAYDHLVSKFHIINRAKQIQAWETLKKINLSDYNSSTKAITAFDCCARIFVEQGIDFTWDTIISLIMQSNLHNHMQPSLDCKVDLLWRLMILRSPRLVMCSGFGTQLVWNVNLQMMAALANQWSQMWS</sequence>
<dbReference type="EMBL" id="ADAS02000010">
    <property type="protein sequence ID" value="OAV97923.1"/>
    <property type="molecule type" value="Genomic_DNA"/>
</dbReference>